<evidence type="ECO:0000259" key="5">
    <source>
        <dbReference type="Pfam" id="PF02816"/>
    </source>
</evidence>
<keyword evidence="7" id="KW-1185">Reference proteome</keyword>
<dbReference type="Proteomes" id="UP000683925">
    <property type="component" value="Unassembled WGS sequence"/>
</dbReference>
<keyword evidence="4" id="KW-0175">Coiled coil</keyword>
<dbReference type="GO" id="GO:0004674">
    <property type="term" value="F:protein serine/threonine kinase activity"/>
    <property type="evidence" value="ECO:0007669"/>
    <property type="project" value="UniProtKB-KW"/>
</dbReference>
<dbReference type="OMA" id="ANVFRKY"/>
<evidence type="ECO:0000256" key="1">
    <source>
        <dbReference type="ARBA" id="ARBA00022527"/>
    </source>
</evidence>
<dbReference type="GO" id="GO:0005524">
    <property type="term" value="F:ATP binding"/>
    <property type="evidence" value="ECO:0007669"/>
    <property type="project" value="InterPro"/>
</dbReference>
<dbReference type="AlphaFoldDB" id="A0A8S1V728"/>
<evidence type="ECO:0000256" key="2">
    <source>
        <dbReference type="ARBA" id="ARBA00022679"/>
    </source>
</evidence>
<reference evidence="6" key="1">
    <citation type="submission" date="2021-01" db="EMBL/GenBank/DDBJ databases">
        <authorList>
            <consortium name="Genoscope - CEA"/>
            <person name="William W."/>
        </authorList>
    </citation>
    <scope>NUCLEOTIDE SEQUENCE</scope>
</reference>
<feature type="coiled-coil region" evidence="4">
    <location>
        <begin position="89"/>
        <end position="265"/>
    </location>
</feature>
<keyword evidence="3" id="KW-0418">Kinase</keyword>
<evidence type="ECO:0000313" key="6">
    <source>
        <dbReference type="EMBL" id="CAD8172704.1"/>
    </source>
</evidence>
<organism evidence="6 7">
    <name type="scientific">Paramecium octaurelia</name>
    <dbReference type="NCBI Taxonomy" id="43137"/>
    <lineage>
        <taxon>Eukaryota</taxon>
        <taxon>Sar</taxon>
        <taxon>Alveolata</taxon>
        <taxon>Ciliophora</taxon>
        <taxon>Intramacronucleata</taxon>
        <taxon>Oligohymenophorea</taxon>
        <taxon>Peniculida</taxon>
        <taxon>Parameciidae</taxon>
        <taxon>Paramecium</taxon>
    </lineage>
</organism>
<evidence type="ECO:0000313" key="7">
    <source>
        <dbReference type="Proteomes" id="UP000683925"/>
    </source>
</evidence>
<comment type="caution">
    <text evidence="6">The sequence shown here is derived from an EMBL/GenBank/DDBJ whole genome shotgun (WGS) entry which is preliminary data.</text>
</comment>
<accession>A0A8S1V728</accession>
<proteinExistence type="predicted"/>
<feature type="domain" description="Alpha-type protein kinase" evidence="5">
    <location>
        <begin position="664"/>
        <end position="795"/>
    </location>
</feature>
<dbReference type="Pfam" id="PF02816">
    <property type="entry name" value="Alpha_kinase"/>
    <property type="match status" value="1"/>
</dbReference>
<dbReference type="OrthoDB" id="310873at2759"/>
<keyword evidence="2" id="KW-0808">Transferase</keyword>
<gene>
    <name evidence="6" type="ORF">POCTA_138.1.T0600261</name>
</gene>
<evidence type="ECO:0000256" key="4">
    <source>
        <dbReference type="SAM" id="Coils"/>
    </source>
</evidence>
<dbReference type="EMBL" id="CAJJDP010000059">
    <property type="protein sequence ID" value="CAD8172704.1"/>
    <property type="molecule type" value="Genomic_DNA"/>
</dbReference>
<protein>
    <recommendedName>
        <fullName evidence="5">Alpha-type protein kinase domain-containing protein</fullName>
    </recommendedName>
</protein>
<sequence length="822" mass="97243">MNKICIRLPDGNIHVIETQKTSLRNCFLSFGHHLPPYEVSLLLNENTNTLVGKNEELKADVPYKIIDGRELIKCYNTLKDRNTKNDKLILEFQQQLEVLQQKLNDQQLAISKEEKQKFEDFQNKYLQLEFQFNNQIEKNQKLQQEYDYTKQQQQVQKQELEKLQNQFENDKKQIEKVKKKYQQYKVQMKETMEEKSKYESKITALEKDVQYISLKITERESQIKKLEDELTKEKEENKTLVQQLLNKEAERLKEAEARHQLYVQQNQAQFMRSTGSLVAMQQIQDNLNQDIQIQQDLLNSDQRIKSYEDQVEQLRKQISNQDDTIQKANQDSKKLKQQKEELELKILQMEKEISEQEIRLKNLNKLIDAEDSEFIKMQGKVEQVEADLYNNYKYRLMRIVELIPRTYRDQVEFAVEELFDKKLYLNKGQVTNQTYKFYLLDYAKVKDIIFKENNLDIKQSIITSYKFNIHGQLTSKKIVADQQIQDKSELVDSLQLYYATSIDHLSGELTKIKSEKSDKIYIIKETYITQSKENLGSYEYALDQLSRSIAAQIILNQFVEDLKQKNINVPFQFSFAQPALFSNSTHFKQYFIELTKKQPQEQQPKAFSLIKQFLEQLTDDNSNEFYSSLREYQLQKKTVQGQGTQQASELDMQDQIDFLQNFNNILPNQNCEDIIKKYKQFSNEEKVKAFKYLLELLSDTCDDFPLEKYFYGYELKLSDLQDANVFRKYNGGNMNFEASEEGKFLSALSYYSIKKTHSQFCVSHIQGIGNQLYDPMISSYDGFLNCLDQGINEIRRIESSFESCDPQNIGYKYIKALDITMQ</sequence>
<keyword evidence="1" id="KW-0723">Serine/threonine-protein kinase</keyword>
<evidence type="ECO:0000256" key="3">
    <source>
        <dbReference type="ARBA" id="ARBA00022777"/>
    </source>
</evidence>
<name>A0A8S1V728_PAROT</name>
<dbReference type="InterPro" id="IPR004166">
    <property type="entry name" value="a-kinase_dom"/>
</dbReference>
<feature type="coiled-coil region" evidence="4">
    <location>
        <begin position="297"/>
        <end position="373"/>
    </location>
</feature>